<keyword evidence="2" id="KW-1185">Reference proteome</keyword>
<proteinExistence type="predicted"/>
<sequence>MGISAAVVVIVAAVAGATLLSTDGPTLADAQRECKTAFAREFQARIDRADAGTSPVVASMTGVDLDESREVDGGFEVNGAVQYTLTASLVGTVPNTLMFTCTAKVTKDGLATTVRNRT</sequence>
<dbReference type="RefSeq" id="WP_380117399.1">
    <property type="nucleotide sequence ID" value="NZ_JBHSIU010000028.1"/>
</dbReference>
<protein>
    <submittedName>
        <fullName evidence="1">Uncharacterized protein</fullName>
    </submittedName>
</protein>
<evidence type="ECO:0000313" key="1">
    <source>
        <dbReference type="EMBL" id="MFC5000868.1"/>
    </source>
</evidence>
<evidence type="ECO:0000313" key="2">
    <source>
        <dbReference type="Proteomes" id="UP001595912"/>
    </source>
</evidence>
<gene>
    <name evidence="1" type="ORF">ACFPIJ_23890</name>
</gene>
<dbReference type="Proteomes" id="UP001595912">
    <property type="component" value="Unassembled WGS sequence"/>
</dbReference>
<comment type="caution">
    <text evidence="1">The sequence shown here is derived from an EMBL/GenBank/DDBJ whole genome shotgun (WGS) entry which is preliminary data.</text>
</comment>
<organism evidence="1 2">
    <name type="scientific">Dactylosporangium cerinum</name>
    <dbReference type="NCBI Taxonomy" id="1434730"/>
    <lineage>
        <taxon>Bacteria</taxon>
        <taxon>Bacillati</taxon>
        <taxon>Actinomycetota</taxon>
        <taxon>Actinomycetes</taxon>
        <taxon>Micromonosporales</taxon>
        <taxon>Micromonosporaceae</taxon>
        <taxon>Dactylosporangium</taxon>
    </lineage>
</organism>
<dbReference type="EMBL" id="JBHSIU010000028">
    <property type="protein sequence ID" value="MFC5000868.1"/>
    <property type="molecule type" value="Genomic_DNA"/>
</dbReference>
<accession>A0ABV9VX26</accession>
<reference evidence="2" key="1">
    <citation type="journal article" date="2019" name="Int. J. Syst. Evol. Microbiol.">
        <title>The Global Catalogue of Microorganisms (GCM) 10K type strain sequencing project: providing services to taxonomists for standard genome sequencing and annotation.</title>
        <authorList>
            <consortium name="The Broad Institute Genomics Platform"/>
            <consortium name="The Broad Institute Genome Sequencing Center for Infectious Disease"/>
            <person name="Wu L."/>
            <person name="Ma J."/>
        </authorList>
    </citation>
    <scope>NUCLEOTIDE SEQUENCE [LARGE SCALE GENOMIC DNA]</scope>
    <source>
        <strain evidence="2">CGMCC 4.7152</strain>
    </source>
</reference>
<name>A0ABV9VX26_9ACTN</name>